<accession>A0A843YR48</accession>
<evidence type="ECO:0000313" key="1">
    <source>
        <dbReference type="EMBL" id="MQR00204.1"/>
    </source>
</evidence>
<dbReference type="PANTHER" id="PTHR42110">
    <property type="entry name" value="L-ASPARAGINASE, PUTATIVE (AFU_ORTHOLOGUE AFUA_3G11890)-RELATED"/>
    <property type="match status" value="1"/>
</dbReference>
<name>A0A843YR48_9BURK</name>
<dbReference type="EMBL" id="WINI01000002">
    <property type="protein sequence ID" value="MQR00204.1"/>
    <property type="molecule type" value="Genomic_DNA"/>
</dbReference>
<proteinExistence type="predicted"/>
<sequence>MRPTANFHHTDLAYSVRNGHVECIHSGSVAVVDSTGRLIAYAGDPTSYAFSRSTLKPFQALPFVQSEGIEQFGLDQRQTALMCASHSGEEMHIAAVSDMLEKFRCTEPDLQCGCHLPKRYRDGGIPPADFKADQRHNNCSGKHAGFLGYCRLHDLPLADYLDQSHHLQREIIKTVARLADLDESRIWLGTDGCNAPNIGLPLARLAWLWAQFGNARYDGTDDQRAMAVLADAMLAFPEMFSGVGRLDNALTLLGKGRWISKTGADGVRCIGMREQGLGIALKLADGNSTVADAVIIEVMRQLDAFSSKDYEALSTWGNPVIRNWVGREVGAFRAEFDLRLV</sequence>
<dbReference type="Pfam" id="PF06089">
    <property type="entry name" value="Asparaginase_II"/>
    <property type="match status" value="1"/>
</dbReference>
<keyword evidence="2" id="KW-1185">Reference proteome</keyword>
<dbReference type="AlphaFoldDB" id="A0A843YR48"/>
<dbReference type="InterPro" id="IPR010349">
    <property type="entry name" value="Asparaginase_II"/>
</dbReference>
<dbReference type="PANTHER" id="PTHR42110:SF1">
    <property type="entry name" value="L-ASPARAGINASE, PUTATIVE (AFU_ORTHOLOGUE AFUA_3G11890)-RELATED"/>
    <property type="match status" value="1"/>
</dbReference>
<dbReference type="RefSeq" id="WP_153233822.1">
    <property type="nucleotide sequence ID" value="NZ_WINI01000002.1"/>
</dbReference>
<dbReference type="OrthoDB" id="9780674at2"/>
<dbReference type="Proteomes" id="UP000451565">
    <property type="component" value="Unassembled WGS sequence"/>
</dbReference>
<comment type="caution">
    <text evidence="1">The sequence shown here is derived from an EMBL/GenBank/DDBJ whole genome shotgun (WGS) entry which is preliminary data.</text>
</comment>
<evidence type="ECO:0000313" key="2">
    <source>
        <dbReference type="Proteomes" id="UP000451565"/>
    </source>
</evidence>
<gene>
    <name evidence="1" type="ORF">GEV47_05855</name>
</gene>
<protein>
    <submittedName>
        <fullName evidence="1">Asparaginase</fullName>
    </submittedName>
</protein>
<organism evidence="1 2">
    <name type="scientific">Glaciimonas soli</name>
    <dbReference type="NCBI Taxonomy" id="2590999"/>
    <lineage>
        <taxon>Bacteria</taxon>
        <taxon>Pseudomonadati</taxon>
        <taxon>Pseudomonadota</taxon>
        <taxon>Betaproteobacteria</taxon>
        <taxon>Burkholderiales</taxon>
        <taxon>Oxalobacteraceae</taxon>
        <taxon>Glaciimonas</taxon>
    </lineage>
</organism>
<reference evidence="1 2" key="1">
    <citation type="submission" date="2019-10" db="EMBL/GenBank/DDBJ databases">
        <title>Glaciimonas soli sp. nov., a psychrophilic bacterium isolated from the forest soil of a high elevation mountain in Taiwan.</title>
        <authorList>
            <person name="Wang L.-T."/>
            <person name="Shieh W.Y."/>
        </authorList>
    </citation>
    <scope>NUCLEOTIDE SEQUENCE [LARGE SCALE GENOMIC DNA]</scope>
    <source>
        <strain evidence="1 2">GS1</strain>
    </source>
</reference>